<evidence type="ECO:0000256" key="4">
    <source>
        <dbReference type="PIRSR" id="PIRSR606710-1"/>
    </source>
</evidence>
<evidence type="ECO:0000313" key="9">
    <source>
        <dbReference type="Proteomes" id="UP000799302"/>
    </source>
</evidence>
<dbReference type="InterPro" id="IPR006710">
    <property type="entry name" value="Glyco_hydro_43"/>
</dbReference>
<organism evidence="8 9">
    <name type="scientific">Microthyrium microscopicum</name>
    <dbReference type="NCBI Taxonomy" id="703497"/>
    <lineage>
        <taxon>Eukaryota</taxon>
        <taxon>Fungi</taxon>
        <taxon>Dikarya</taxon>
        <taxon>Ascomycota</taxon>
        <taxon>Pezizomycotina</taxon>
        <taxon>Dothideomycetes</taxon>
        <taxon>Dothideomycetes incertae sedis</taxon>
        <taxon>Microthyriales</taxon>
        <taxon>Microthyriaceae</taxon>
        <taxon>Microthyrium</taxon>
    </lineage>
</organism>
<feature type="active site" description="Proton acceptor" evidence="4">
    <location>
        <position position="36"/>
    </location>
</feature>
<dbReference type="Pfam" id="PF04616">
    <property type="entry name" value="Glyco_hydro_43"/>
    <property type="match status" value="1"/>
</dbReference>
<dbReference type="Proteomes" id="UP000799302">
    <property type="component" value="Unassembled WGS sequence"/>
</dbReference>
<reference evidence="8" key="1">
    <citation type="journal article" date="2020" name="Stud. Mycol.">
        <title>101 Dothideomycetes genomes: a test case for predicting lifestyles and emergence of pathogens.</title>
        <authorList>
            <person name="Haridas S."/>
            <person name="Albert R."/>
            <person name="Binder M."/>
            <person name="Bloem J."/>
            <person name="Labutti K."/>
            <person name="Salamov A."/>
            <person name="Andreopoulos B."/>
            <person name="Baker S."/>
            <person name="Barry K."/>
            <person name="Bills G."/>
            <person name="Bluhm B."/>
            <person name="Cannon C."/>
            <person name="Castanera R."/>
            <person name="Culley D."/>
            <person name="Daum C."/>
            <person name="Ezra D."/>
            <person name="Gonzalez J."/>
            <person name="Henrissat B."/>
            <person name="Kuo A."/>
            <person name="Liang C."/>
            <person name="Lipzen A."/>
            <person name="Lutzoni F."/>
            <person name="Magnuson J."/>
            <person name="Mondo S."/>
            <person name="Nolan M."/>
            <person name="Ohm R."/>
            <person name="Pangilinan J."/>
            <person name="Park H.-J."/>
            <person name="Ramirez L."/>
            <person name="Alfaro M."/>
            <person name="Sun H."/>
            <person name="Tritt A."/>
            <person name="Yoshinaga Y."/>
            <person name="Zwiers L.-H."/>
            <person name="Turgeon B."/>
            <person name="Goodwin S."/>
            <person name="Spatafora J."/>
            <person name="Crous P."/>
            <person name="Grigoriev I."/>
        </authorList>
    </citation>
    <scope>NUCLEOTIDE SEQUENCE</scope>
    <source>
        <strain evidence="8">CBS 115976</strain>
    </source>
</reference>
<evidence type="ECO:0000313" key="8">
    <source>
        <dbReference type="EMBL" id="KAF2674000.1"/>
    </source>
</evidence>
<dbReference type="CDD" id="cd08999">
    <property type="entry name" value="GH43_ABN-like"/>
    <property type="match status" value="1"/>
</dbReference>
<proteinExistence type="inferred from homology"/>
<dbReference type="SUPFAM" id="SSF75005">
    <property type="entry name" value="Arabinanase/levansucrase/invertase"/>
    <property type="match status" value="1"/>
</dbReference>
<evidence type="ECO:0000256" key="5">
    <source>
        <dbReference type="PIRSR" id="PIRSR606710-2"/>
    </source>
</evidence>
<feature type="site" description="Important for catalytic activity, responsible for pKa modulation of the active site Glu and correct orientation of both the proton donor and substrate" evidence="5">
    <location>
        <position position="167"/>
    </location>
</feature>
<gene>
    <name evidence="8" type="ORF">BT63DRAFT_37</name>
</gene>
<dbReference type="PANTHER" id="PTHR42812">
    <property type="entry name" value="BETA-XYLOSIDASE"/>
    <property type="match status" value="1"/>
</dbReference>
<dbReference type="OrthoDB" id="3879658at2759"/>
<comment type="similarity">
    <text evidence="1 6">Belongs to the glycosyl hydrolase 43 family.</text>
</comment>
<dbReference type="GO" id="GO:0004553">
    <property type="term" value="F:hydrolase activity, hydrolyzing O-glycosyl compounds"/>
    <property type="evidence" value="ECO:0007669"/>
    <property type="project" value="InterPro"/>
</dbReference>
<feature type="active site" description="Proton donor" evidence="4">
    <location>
        <position position="241"/>
    </location>
</feature>
<dbReference type="InterPro" id="IPR023296">
    <property type="entry name" value="Glyco_hydro_beta-prop_sf"/>
</dbReference>
<keyword evidence="9" id="KW-1185">Reference proteome</keyword>
<protein>
    <submittedName>
        <fullName evidence="8">Glycoside hydrolase family 43 protein</fullName>
    </submittedName>
</protein>
<dbReference type="GO" id="GO:0005975">
    <property type="term" value="P:carbohydrate metabolic process"/>
    <property type="evidence" value="ECO:0007669"/>
    <property type="project" value="InterPro"/>
</dbReference>
<keyword evidence="7" id="KW-0732">Signal</keyword>
<sequence>MISLFRLSAALSYILPLAVSLVKSPPDLVISQDFPDPSVINVDGVWYAFATQNNLYHIQIARSDDWNNWSVLDKDALGSLPSWVDQNTPAVWAPDIIERPDGTFVLYFSATVSGTSHHCVGVATSKEIEGPYQADARPLACPDPLGSGRSINPSPYFTSPGRGGAIDASGFKDVNGSLFVLFKVDGNSLGIADGQCNNGGDESQKVPTPIMVVPVQDDGFTPKSSAIQILDRGPEDGPLIEAPSLYITSDGSYNLLYSSNCYLSASYSIKFASASSVTGSYTKIGNLASTNSSIGLIAPGGADAAADNQHVVFHGNLPQGGRGMYATTITRSQKGTSFG</sequence>
<dbReference type="EMBL" id="MU004230">
    <property type="protein sequence ID" value="KAF2674000.1"/>
    <property type="molecule type" value="Genomic_DNA"/>
</dbReference>
<dbReference type="Gene3D" id="2.115.10.20">
    <property type="entry name" value="Glycosyl hydrolase domain, family 43"/>
    <property type="match status" value="1"/>
</dbReference>
<evidence type="ECO:0000256" key="1">
    <source>
        <dbReference type="ARBA" id="ARBA00009865"/>
    </source>
</evidence>
<feature type="chain" id="PRO_5025469305" evidence="7">
    <location>
        <begin position="21"/>
        <end position="339"/>
    </location>
</feature>
<evidence type="ECO:0000256" key="3">
    <source>
        <dbReference type="ARBA" id="ARBA00023295"/>
    </source>
</evidence>
<feature type="signal peptide" evidence="7">
    <location>
        <begin position="1"/>
        <end position="20"/>
    </location>
</feature>
<keyword evidence="3 6" id="KW-0326">Glycosidase</keyword>
<evidence type="ECO:0000256" key="2">
    <source>
        <dbReference type="ARBA" id="ARBA00022801"/>
    </source>
</evidence>
<evidence type="ECO:0000256" key="6">
    <source>
        <dbReference type="RuleBase" id="RU361187"/>
    </source>
</evidence>
<dbReference type="PANTHER" id="PTHR42812:SF5">
    <property type="entry name" value="ENDO-ARABINASE"/>
    <property type="match status" value="1"/>
</dbReference>
<keyword evidence="2 6" id="KW-0378">Hydrolase</keyword>
<evidence type="ECO:0000256" key="7">
    <source>
        <dbReference type="SAM" id="SignalP"/>
    </source>
</evidence>
<name>A0A6A6UQE2_9PEZI</name>
<accession>A0A6A6UQE2</accession>
<dbReference type="InterPro" id="IPR051795">
    <property type="entry name" value="Glycosyl_Hydrlase_43"/>
</dbReference>
<dbReference type="AlphaFoldDB" id="A0A6A6UQE2"/>